<dbReference type="InterPro" id="IPR030678">
    <property type="entry name" value="Peptide/Ni-bd"/>
</dbReference>
<dbReference type="PIRSF" id="PIRSF002741">
    <property type="entry name" value="MppA"/>
    <property type="match status" value="1"/>
</dbReference>
<dbReference type="EMBL" id="AZGA01000005">
    <property type="protein sequence ID" value="KRM36334.1"/>
    <property type="molecule type" value="Genomic_DNA"/>
</dbReference>
<dbReference type="Pfam" id="PF00496">
    <property type="entry name" value="SBP_bac_5"/>
    <property type="match status" value="1"/>
</dbReference>
<dbReference type="FunFam" id="3.90.76.10:FF:000001">
    <property type="entry name" value="Oligopeptide ABC transporter substrate-binding protein"/>
    <property type="match status" value="1"/>
</dbReference>
<keyword evidence="5" id="KW-0571">Peptide transport</keyword>
<evidence type="ECO:0000256" key="4">
    <source>
        <dbReference type="ARBA" id="ARBA00022729"/>
    </source>
</evidence>
<accession>A0A0R1Y1X3</accession>
<evidence type="ECO:0000256" key="2">
    <source>
        <dbReference type="ARBA" id="ARBA00005695"/>
    </source>
</evidence>
<dbReference type="Proteomes" id="UP000051236">
    <property type="component" value="Unassembled WGS sequence"/>
</dbReference>
<dbReference type="SUPFAM" id="SSF53850">
    <property type="entry name" value="Periplasmic binding protein-like II"/>
    <property type="match status" value="1"/>
</dbReference>
<name>A0A0R1Y1X3_9LACO</name>
<dbReference type="GO" id="GO:1904680">
    <property type="term" value="F:peptide transmembrane transporter activity"/>
    <property type="evidence" value="ECO:0007669"/>
    <property type="project" value="TreeGrafter"/>
</dbReference>
<dbReference type="InterPro" id="IPR000914">
    <property type="entry name" value="SBP_5_dom"/>
</dbReference>
<keyword evidence="4" id="KW-0732">Signal</keyword>
<comment type="similarity">
    <text evidence="2">Belongs to the bacterial solute-binding protein 5 family.</text>
</comment>
<dbReference type="InterPro" id="IPR039424">
    <property type="entry name" value="SBP_5"/>
</dbReference>
<sequence length="506" mass="56082">MESDTLQTMDPSTNTDAISGQALIDTMDGFYRYNGKKLQPAIATSIAKPTNDGKTYTIKLRKNAKWSNGDPVTAQDFVYGWQRTVNPKTAAQYAYLFDSVENAKDIIAGKKSPDTLGIKATDKNTIQITLTEAVPYFNGLMTNPAFFPQNQKFVEKAGKNYGTQAKYALGNGPFVLKGWTGTNNSWSETKNKNYWNAKAVKLDKVAVQVIKDPSTALNLFQSNKIDDVALSGESAQQMKNDPAFTPRKQSTTFYTQLNEKTIPAFKNTKIRQAISMAVNRKELINKVLGNGSLVANNVTPQGIMSNPSTGQDFAKAAAAKDSEYTAYNPKKAKQLFQEGLQEVGIKELDVTLLGDDTDGGKKMNEYLQSTWQQNLPGMKVTLSNVPFKTRLTRSTNGQFDMVTSAWGADYPDAISFLDLFTTGNSYNNGSWSDSDYDAKIAASKTTDVLDPQKRWNDLQDAQQIITQEQGVVPLYQRVEAHLVNKKVKNLQYSPANNYNFVTAYIK</sequence>
<evidence type="ECO:0000256" key="5">
    <source>
        <dbReference type="ARBA" id="ARBA00022856"/>
    </source>
</evidence>
<protein>
    <submittedName>
        <fullName evidence="7">Oligopeptide ABC transporter substrate-binding protein</fullName>
    </submittedName>
</protein>
<dbReference type="GO" id="GO:0043190">
    <property type="term" value="C:ATP-binding cassette (ABC) transporter complex"/>
    <property type="evidence" value="ECO:0007669"/>
    <property type="project" value="InterPro"/>
</dbReference>
<keyword evidence="3" id="KW-0813">Transport</keyword>
<comment type="caution">
    <text evidence="7">The sequence shown here is derived from an EMBL/GenBank/DDBJ whole genome shotgun (WGS) entry which is preliminary data.</text>
</comment>
<reference evidence="7 8" key="1">
    <citation type="journal article" date="2015" name="Genome Announc.">
        <title>Expanding the biotechnology potential of lactobacilli through comparative genomics of 213 strains and associated genera.</title>
        <authorList>
            <person name="Sun Z."/>
            <person name="Harris H.M."/>
            <person name="McCann A."/>
            <person name="Guo C."/>
            <person name="Argimon S."/>
            <person name="Zhang W."/>
            <person name="Yang X."/>
            <person name="Jeffery I.B."/>
            <person name="Cooney J.C."/>
            <person name="Kagawa T.F."/>
            <person name="Liu W."/>
            <person name="Song Y."/>
            <person name="Salvetti E."/>
            <person name="Wrobel A."/>
            <person name="Rasinkangas P."/>
            <person name="Parkhill J."/>
            <person name="Rea M.C."/>
            <person name="O'Sullivan O."/>
            <person name="Ritari J."/>
            <person name="Douillard F.P."/>
            <person name="Paul Ross R."/>
            <person name="Yang R."/>
            <person name="Briner A.E."/>
            <person name="Felis G.E."/>
            <person name="de Vos W.M."/>
            <person name="Barrangou R."/>
            <person name="Klaenhammer T.R."/>
            <person name="Caufield P.W."/>
            <person name="Cui Y."/>
            <person name="Zhang H."/>
            <person name="O'Toole P.W."/>
        </authorList>
    </citation>
    <scope>NUCLEOTIDE SEQUENCE [LARGE SCALE GENOMIC DNA]</scope>
    <source>
        <strain evidence="7 8">DSM 18527</strain>
    </source>
</reference>
<gene>
    <name evidence="7" type="ORF">FC83_GL003090</name>
</gene>
<dbReference type="GO" id="GO:0015833">
    <property type="term" value="P:peptide transport"/>
    <property type="evidence" value="ECO:0007669"/>
    <property type="project" value="UniProtKB-KW"/>
</dbReference>
<dbReference type="PANTHER" id="PTHR30290">
    <property type="entry name" value="PERIPLASMIC BINDING COMPONENT OF ABC TRANSPORTER"/>
    <property type="match status" value="1"/>
</dbReference>
<proteinExistence type="inferred from homology"/>
<dbReference type="PATRIC" id="fig|1423734.3.peg.3139"/>
<comment type="subcellular location">
    <subcellularLocation>
        <location evidence="1">Cell envelope</location>
    </subcellularLocation>
</comment>
<dbReference type="Gene3D" id="3.40.190.10">
    <property type="entry name" value="Periplasmic binding protein-like II"/>
    <property type="match status" value="1"/>
</dbReference>
<dbReference type="FunFam" id="3.10.105.10:FF:000001">
    <property type="entry name" value="Oligopeptide ABC transporter, oligopeptide-binding protein"/>
    <property type="match status" value="1"/>
</dbReference>
<dbReference type="PANTHER" id="PTHR30290:SF10">
    <property type="entry name" value="PERIPLASMIC OLIGOPEPTIDE-BINDING PROTEIN-RELATED"/>
    <property type="match status" value="1"/>
</dbReference>
<dbReference type="eggNOG" id="COG4166">
    <property type="taxonomic scope" value="Bacteria"/>
</dbReference>
<dbReference type="AlphaFoldDB" id="A0A0R1Y1X3"/>
<dbReference type="GO" id="GO:0030288">
    <property type="term" value="C:outer membrane-bounded periplasmic space"/>
    <property type="evidence" value="ECO:0007669"/>
    <property type="project" value="UniProtKB-ARBA"/>
</dbReference>
<organism evidence="7 8">
    <name type="scientific">Agrilactobacillus composti DSM 18527 = JCM 14202</name>
    <dbReference type="NCBI Taxonomy" id="1423734"/>
    <lineage>
        <taxon>Bacteria</taxon>
        <taxon>Bacillati</taxon>
        <taxon>Bacillota</taxon>
        <taxon>Bacilli</taxon>
        <taxon>Lactobacillales</taxon>
        <taxon>Lactobacillaceae</taxon>
        <taxon>Agrilactobacillus</taxon>
    </lineage>
</organism>
<evidence type="ECO:0000313" key="8">
    <source>
        <dbReference type="Proteomes" id="UP000051236"/>
    </source>
</evidence>
<keyword evidence="8" id="KW-1185">Reference proteome</keyword>
<evidence type="ECO:0000259" key="6">
    <source>
        <dbReference type="Pfam" id="PF00496"/>
    </source>
</evidence>
<evidence type="ECO:0000313" key="7">
    <source>
        <dbReference type="EMBL" id="KRM36334.1"/>
    </source>
</evidence>
<dbReference type="Gene3D" id="3.90.76.10">
    <property type="entry name" value="Dipeptide-binding Protein, Domain 1"/>
    <property type="match status" value="1"/>
</dbReference>
<evidence type="ECO:0000256" key="1">
    <source>
        <dbReference type="ARBA" id="ARBA00004196"/>
    </source>
</evidence>
<dbReference type="CDD" id="cd08504">
    <property type="entry name" value="PBP2_OppA"/>
    <property type="match status" value="1"/>
</dbReference>
<keyword evidence="5" id="KW-0653">Protein transport</keyword>
<feature type="domain" description="Solute-binding protein family 5" evidence="6">
    <location>
        <begin position="37"/>
        <end position="427"/>
    </location>
</feature>
<evidence type="ECO:0000256" key="3">
    <source>
        <dbReference type="ARBA" id="ARBA00022448"/>
    </source>
</evidence>
<dbReference type="STRING" id="1423734.FC83_GL003090"/>
<dbReference type="Gene3D" id="3.10.105.10">
    <property type="entry name" value="Dipeptide-binding Protein, Domain 3"/>
    <property type="match status" value="1"/>
</dbReference>